<evidence type="ECO:0000313" key="1">
    <source>
        <dbReference type="EMBL" id="SUX10649.1"/>
    </source>
</evidence>
<dbReference type="AlphaFoldDB" id="A0A381DIZ1"/>
<dbReference type="GO" id="GO:0003861">
    <property type="term" value="F:3-isopropylmalate dehydratase activity"/>
    <property type="evidence" value="ECO:0007669"/>
    <property type="project" value="UniProtKB-EC"/>
</dbReference>
<dbReference type="Proteomes" id="UP000254920">
    <property type="component" value="Unassembled WGS sequence"/>
</dbReference>
<dbReference type="RefSeq" id="WP_089183035.1">
    <property type="nucleotide sequence ID" value="NZ_CP043427.1"/>
</dbReference>
<reference evidence="1 2" key="1">
    <citation type="submission" date="2018-06" db="EMBL/GenBank/DDBJ databases">
        <authorList>
            <consortium name="Pathogen Informatics"/>
            <person name="Doyle S."/>
        </authorList>
    </citation>
    <scope>NUCLEOTIDE SEQUENCE [LARGE SCALE GENOMIC DNA]</scope>
    <source>
        <strain evidence="1 2">NCTC12475</strain>
    </source>
</reference>
<evidence type="ECO:0000313" key="2">
    <source>
        <dbReference type="Proteomes" id="UP000254920"/>
    </source>
</evidence>
<accession>A0A381DIZ1</accession>
<dbReference type="GeneID" id="93091278"/>
<dbReference type="EC" id="4.2.1.33" evidence="1"/>
<protein>
    <submittedName>
        <fullName evidence="1">3-isopropylmalate dehydratase small subunit</fullName>
        <ecNumber evidence="1">4.2.1.33</ecNumber>
    </submittedName>
</protein>
<proteinExistence type="predicted"/>
<dbReference type="OrthoDB" id="5354611at2"/>
<keyword evidence="1" id="KW-0456">Lyase</keyword>
<dbReference type="EMBL" id="UFVD01000001">
    <property type="protein sequence ID" value="SUX10649.1"/>
    <property type="molecule type" value="Genomic_DNA"/>
</dbReference>
<gene>
    <name evidence="1" type="ORF">NCTC12475_00847</name>
</gene>
<dbReference type="STRING" id="32024.GCA_000788295_01267"/>
<sequence length="162" mass="18691">MIDIAFAKLENIAPFLHILSVAIFLGVNINGWLGAKFVFRRFVINEDNVDLVFCAIEKFAIIVCLSMLIILLSGFFLINNNVLKMADPMLEAIIATKFAIFLFVLINLCYMAFRFKKSLNAKKRQDYLEVRENLVIIFRYFTPLNIVCMCFAIFLGINFRNL</sequence>
<organism evidence="1 2">
    <name type="scientific">Campylobacter sputorum subsp. sputorum</name>
    <dbReference type="NCBI Taxonomy" id="32024"/>
    <lineage>
        <taxon>Bacteria</taxon>
        <taxon>Pseudomonadati</taxon>
        <taxon>Campylobacterota</taxon>
        <taxon>Epsilonproteobacteria</taxon>
        <taxon>Campylobacterales</taxon>
        <taxon>Campylobacteraceae</taxon>
        <taxon>Campylobacter</taxon>
    </lineage>
</organism>
<name>A0A381DIZ1_9BACT</name>
<keyword evidence="2" id="KW-1185">Reference proteome</keyword>